<dbReference type="STRING" id="355548.SAMN04487945_0510"/>
<accession>A0A1I0N075</accession>
<evidence type="ECO:0000313" key="5">
    <source>
        <dbReference type="EMBL" id="SEV94434.1"/>
    </source>
</evidence>
<dbReference type="GO" id="GO:0000160">
    <property type="term" value="P:phosphorelay signal transduction system"/>
    <property type="evidence" value="ECO:0007669"/>
    <property type="project" value="InterPro"/>
</dbReference>
<dbReference type="Gene3D" id="3.40.50.2300">
    <property type="match status" value="1"/>
</dbReference>
<dbReference type="PANTHER" id="PTHR44591">
    <property type="entry name" value="STRESS RESPONSE REGULATOR PROTEIN 1"/>
    <property type="match status" value="1"/>
</dbReference>
<reference evidence="5 6" key="1">
    <citation type="submission" date="2016-10" db="EMBL/GenBank/DDBJ databases">
        <authorList>
            <person name="de Groot N.N."/>
        </authorList>
    </citation>
    <scope>NUCLEOTIDE SEQUENCE [LARGE SCALE GENOMIC DNA]</scope>
    <source>
        <strain evidence="5 6">CGMCC 1.5337</strain>
    </source>
</reference>
<dbReference type="SUPFAM" id="SSF52172">
    <property type="entry name" value="CheY-like"/>
    <property type="match status" value="1"/>
</dbReference>
<dbReference type="InterPro" id="IPR011006">
    <property type="entry name" value="CheY-like_superfamily"/>
</dbReference>
<dbReference type="AlphaFoldDB" id="A0A1I0N075"/>
<feature type="coiled-coil region" evidence="3">
    <location>
        <begin position="154"/>
        <end position="181"/>
    </location>
</feature>
<feature type="domain" description="Response regulatory" evidence="4">
    <location>
        <begin position="16"/>
        <end position="125"/>
    </location>
</feature>
<dbReference type="InterPro" id="IPR013971">
    <property type="entry name" value="HalX_domain"/>
</dbReference>
<dbReference type="EMBL" id="FOJA01000001">
    <property type="protein sequence ID" value="SEV94434.1"/>
    <property type="molecule type" value="Genomic_DNA"/>
</dbReference>
<evidence type="ECO:0000259" key="4">
    <source>
        <dbReference type="PROSITE" id="PS50110"/>
    </source>
</evidence>
<dbReference type="Pfam" id="PF08663">
    <property type="entry name" value="HalX"/>
    <property type="match status" value="1"/>
</dbReference>
<dbReference type="Proteomes" id="UP000198518">
    <property type="component" value="Unassembled WGS sequence"/>
</dbReference>
<gene>
    <name evidence="5" type="ORF">SAMN04487945_0510</name>
</gene>
<dbReference type="PROSITE" id="PS50110">
    <property type="entry name" value="RESPONSE_REGULATORY"/>
    <property type="match status" value="1"/>
</dbReference>
<dbReference type="OrthoDB" id="86314at2157"/>
<dbReference type="PANTHER" id="PTHR44591:SF3">
    <property type="entry name" value="RESPONSE REGULATORY DOMAIN-CONTAINING PROTEIN"/>
    <property type="match status" value="1"/>
</dbReference>
<dbReference type="InterPro" id="IPR001789">
    <property type="entry name" value="Sig_transdc_resp-reg_receiver"/>
</dbReference>
<dbReference type="RefSeq" id="WP_089667754.1">
    <property type="nucleotide sequence ID" value="NZ_FOJA01000001.1"/>
</dbReference>
<sequence>MSEDDTDATTDEHEYTVLVVDDERGLADLYAIWLEDDYNVRTAYNGSEALDALEDGVDIVLLDRQMPDVSGDEVLADVRDRGIDCRVAMVTAVEPELDIIDLGFDDYLRKPVDRETLLATVERLVRRSTYDATVTDFFSTARKHALLSESEDPSVTESEEFAALEAELDDLQSELDTVVSDFDGADYEVLFRRLSTSTDDTDDG</sequence>
<evidence type="ECO:0000313" key="6">
    <source>
        <dbReference type="Proteomes" id="UP000198518"/>
    </source>
</evidence>
<evidence type="ECO:0000256" key="1">
    <source>
        <dbReference type="ARBA" id="ARBA00022553"/>
    </source>
</evidence>
<dbReference type="Pfam" id="PF00072">
    <property type="entry name" value="Response_reg"/>
    <property type="match status" value="1"/>
</dbReference>
<evidence type="ECO:0000256" key="2">
    <source>
        <dbReference type="PROSITE-ProRule" id="PRU00169"/>
    </source>
</evidence>
<feature type="modified residue" description="4-aspartylphosphate" evidence="2">
    <location>
        <position position="63"/>
    </location>
</feature>
<dbReference type="InterPro" id="IPR050595">
    <property type="entry name" value="Bact_response_regulator"/>
</dbReference>
<keyword evidence="1 2" id="KW-0597">Phosphoprotein</keyword>
<keyword evidence="3" id="KW-0175">Coiled coil</keyword>
<dbReference type="SMART" id="SM00448">
    <property type="entry name" value="REC"/>
    <property type="match status" value="1"/>
</dbReference>
<protein>
    <submittedName>
        <fullName evidence="5">HalX domain-containing protein</fullName>
    </submittedName>
</protein>
<proteinExistence type="predicted"/>
<name>A0A1I0N075_9EURY</name>
<organism evidence="5 6">
    <name type="scientific">Halobacterium jilantaiense</name>
    <dbReference type="NCBI Taxonomy" id="355548"/>
    <lineage>
        <taxon>Archaea</taxon>
        <taxon>Methanobacteriati</taxon>
        <taxon>Methanobacteriota</taxon>
        <taxon>Stenosarchaea group</taxon>
        <taxon>Halobacteria</taxon>
        <taxon>Halobacteriales</taxon>
        <taxon>Halobacteriaceae</taxon>
        <taxon>Halobacterium</taxon>
    </lineage>
</organism>
<evidence type="ECO:0000256" key="3">
    <source>
        <dbReference type="SAM" id="Coils"/>
    </source>
</evidence>
<keyword evidence="6" id="KW-1185">Reference proteome</keyword>